<reference evidence="1" key="1">
    <citation type="submission" date="2000-12" db="EMBL/GenBank/DDBJ databases">
        <title>Oryza sativa nipponbare(GA3) genomic DNA, chromosome 1, BAC clone:OSJNBa0004B13.</title>
        <authorList>
            <person name="Sasaki T."/>
            <person name="Matsumoto T."/>
            <person name="Yamamoto K."/>
        </authorList>
    </citation>
    <scope>NUCLEOTIDE SEQUENCE</scope>
</reference>
<dbReference type="EMBL" id="AP003018">
    <property type="protein sequence ID" value="BAB39964.1"/>
    <property type="molecule type" value="Genomic_DNA"/>
</dbReference>
<protein>
    <submittedName>
        <fullName evidence="1">OSJNBa0004B13.18 protein</fullName>
    </submittedName>
</protein>
<evidence type="ECO:0000313" key="1">
    <source>
        <dbReference type="EMBL" id="BAB39964.1"/>
    </source>
</evidence>
<organism evidence="1">
    <name type="scientific">Oryza sativa subsp. japonica</name>
    <name type="common">Rice</name>
    <dbReference type="NCBI Taxonomy" id="39947"/>
    <lineage>
        <taxon>Eukaryota</taxon>
        <taxon>Viridiplantae</taxon>
        <taxon>Streptophyta</taxon>
        <taxon>Embryophyta</taxon>
        <taxon>Tracheophyta</taxon>
        <taxon>Spermatophyta</taxon>
        <taxon>Magnoliopsida</taxon>
        <taxon>Liliopsida</taxon>
        <taxon>Poales</taxon>
        <taxon>Poaceae</taxon>
        <taxon>BOP clade</taxon>
        <taxon>Oryzoideae</taxon>
        <taxon>Oryzeae</taxon>
        <taxon>Oryzinae</taxon>
        <taxon>Oryza</taxon>
        <taxon>Oryza sativa</taxon>
    </lineage>
</organism>
<gene>
    <name evidence="1" type="primary">OSJNBa0004B13.18</name>
</gene>
<sequence length="243" mass="26243">MSSFLHPFFLLPPSPSFSLFSLPFSLPVRTPDQRRWRRGGGGGGGGVATAACGRGLEMLRRRAGNGRAKACPVFQLPSFSLAELSLVDASSRRASNLLTLGSTEEDQQEADGAEDPALVFDVDDEGEMSVLLAAAAEYARRMRHVGMQVVAMTSRYPEVGFGEASFTEVRRKARSSLARRRLWSPGRHSRTLVKPSPTNGRIRYHSPSAAELLPADELVATGPSAADAVRMRRFSAAVGALQK</sequence>
<dbReference type="AlphaFoldDB" id="Q7F732"/>
<accession>Q7F732</accession>
<proteinExistence type="predicted"/>
<name>Q7F732_ORYSJ</name>